<evidence type="ECO:0000256" key="4">
    <source>
        <dbReference type="ARBA" id="ARBA00022553"/>
    </source>
</evidence>
<dbReference type="GO" id="GO:0046872">
    <property type="term" value="F:metal ion binding"/>
    <property type="evidence" value="ECO:0007669"/>
    <property type="project" value="UniProtKB-KW"/>
</dbReference>
<dbReference type="FunFam" id="1.10.150.390:FF:000001">
    <property type="entry name" value="DNA-directed RNA polymerase subunit"/>
    <property type="match status" value="1"/>
</dbReference>
<sequence length="222" mass="23178">MAIDRHGINRVDSGPLLRCSFEETVDMLMDSACFAEEDVLVGVTENILLGQLAKVGTGDMDMLLDEKKVIEGAVELITNEYNLTMMEAVTPGGMTPYQATPMGGPGGPGGPGITGEITPFGPSSPSVSPASPVYASSARPAYSPTSPSWSPTSPQYSPTSPSYSPTSPSYSPTSPSYSPTSPSYSPTSPSYSPTSPSYSPLSPAFSPTEEHKTADDDMDTSD</sequence>
<keyword evidence="11" id="KW-0238">DNA-binding</keyword>
<accession>A0A9W7L812</accession>
<evidence type="ECO:0000256" key="1">
    <source>
        <dbReference type="ARBA" id="ARBA00004123"/>
    </source>
</evidence>
<evidence type="ECO:0000313" key="15">
    <source>
        <dbReference type="EMBL" id="GMI36939.1"/>
    </source>
</evidence>
<evidence type="ECO:0000256" key="7">
    <source>
        <dbReference type="ARBA" id="ARBA00022723"/>
    </source>
</evidence>
<evidence type="ECO:0000256" key="10">
    <source>
        <dbReference type="ARBA" id="ARBA00022842"/>
    </source>
</evidence>
<comment type="subcellular location">
    <subcellularLocation>
        <location evidence="1">Nucleus</location>
    </subcellularLocation>
</comment>
<feature type="compositionally biased region" description="Gly residues" evidence="14">
    <location>
        <begin position="103"/>
        <end position="113"/>
    </location>
</feature>
<keyword evidence="10" id="KW-0460">Magnesium</keyword>
<evidence type="ECO:0000256" key="2">
    <source>
        <dbReference type="ARBA" id="ARBA00012418"/>
    </source>
</evidence>
<dbReference type="GO" id="GO:0005665">
    <property type="term" value="C:RNA polymerase II, core complex"/>
    <property type="evidence" value="ECO:0007669"/>
    <property type="project" value="TreeGrafter"/>
</dbReference>
<dbReference type="EC" id="2.7.7.6" evidence="2"/>
<keyword evidence="16" id="KW-1185">Reference proteome</keyword>
<dbReference type="Pfam" id="PF05001">
    <property type="entry name" value="RNA_pol_Rpb1_R"/>
    <property type="match status" value="4"/>
</dbReference>
<dbReference type="GO" id="GO:0003899">
    <property type="term" value="F:DNA-directed RNA polymerase activity"/>
    <property type="evidence" value="ECO:0007669"/>
    <property type="project" value="UniProtKB-EC"/>
</dbReference>
<dbReference type="PROSITE" id="PS00115">
    <property type="entry name" value="RNA_POL_II_REPEAT"/>
    <property type="match status" value="3"/>
</dbReference>
<feature type="compositionally biased region" description="Low complexity" evidence="14">
    <location>
        <begin position="114"/>
        <end position="203"/>
    </location>
</feature>
<keyword evidence="5" id="KW-0808">Transferase</keyword>
<keyword evidence="12" id="KW-0804">Transcription</keyword>
<evidence type="ECO:0000313" key="16">
    <source>
        <dbReference type="Proteomes" id="UP001165065"/>
    </source>
</evidence>
<dbReference type="AlphaFoldDB" id="A0A9W7L812"/>
<dbReference type="PANTHER" id="PTHR19376">
    <property type="entry name" value="DNA-DIRECTED RNA POLYMERASE"/>
    <property type="match status" value="1"/>
</dbReference>
<dbReference type="InterPro" id="IPR045867">
    <property type="entry name" value="DNA-dir_RpoC_beta_prime"/>
</dbReference>
<keyword evidence="9" id="KW-0862">Zinc</keyword>
<dbReference type="EMBL" id="BRYA01000069">
    <property type="protein sequence ID" value="GMI36939.1"/>
    <property type="molecule type" value="Genomic_DNA"/>
</dbReference>
<dbReference type="Proteomes" id="UP001165065">
    <property type="component" value="Unassembled WGS sequence"/>
</dbReference>
<evidence type="ECO:0000256" key="12">
    <source>
        <dbReference type="ARBA" id="ARBA00023163"/>
    </source>
</evidence>
<protein>
    <recommendedName>
        <fullName evidence="2">DNA-directed RNA polymerase</fullName>
        <ecNumber evidence="2">2.7.7.6</ecNumber>
    </recommendedName>
</protein>
<reference evidence="16" key="1">
    <citation type="journal article" date="2023" name="Commun. Biol.">
        <title>Genome analysis of Parmales, the sister group of diatoms, reveals the evolutionary specialization of diatoms from phago-mixotrophs to photoautotrophs.</title>
        <authorList>
            <person name="Ban H."/>
            <person name="Sato S."/>
            <person name="Yoshikawa S."/>
            <person name="Yamada K."/>
            <person name="Nakamura Y."/>
            <person name="Ichinomiya M."/>
            <person name="Sato N."/>
            <person name="Blanc-Mathieu R."/>
            <person name="Endo H."/>
            <person name="Kuwata A."/>
            <person name="Ogata H."/>
        </authorList>
    </citation>
    <scope>NUCLEOTIDE SEQUENCE [LARGE SCALE GENOMIC DNA]</scope>
</reference>
<dbReference type="GO" id="GO:0006366">
    <property type="term" value="P:transcription by RNA polymerase II"/>
    <property type="evidence" value="ECO:0007669"/>
    <property type="project" value="InterPro"/>
</dbReference>
<keyword evidence="7" id="KW-0479">Metal-binding</keyword>
<evidence type="ECO:0000256" key="3">
    <source>
        <dbReference type="ARBA" id="ARBA00022478"/>
    </source>
</evidence>
<proteinExistence type="predicted"/>
<keyword evidence="13" id="KW-0539">Nucleus</keyword>
<dbReference type="Gene3D" id="1.10.150.390">
    <property type="match status" value="1"/>
</dbReference>
<dbReference type="GO" id="GO:0003677">
    <property type="term" value="F:DNA binding"/>
    <property type="evidence" value="ECO:0007669"/>
    <property type="project" value="UniProtKB-KW"/>
</dbReference>
<evidence type="ECO:0000256" key="6">
    <source>
        <dbReference type="ARBA" id="ARBA00022695"/>
    </source>
</evidence>
<dbReference type="PRINTS" id="PR01217">
    <property type="entry name" value="PRICHEXTENSN"/>
</dbReference>
<gene>
    <name evidence="15" type="ORF">TrCOL_g7023</name>
</gene>
<dbReference type="SUPFAM" id="SSF64484">
    <property type="entry name" value="beta and beta-prime subunits of DNA dependent RNA-polymerase"/>
    <property type="match status" value="1"/>
</dbReference>
<dbReference type="OrthoDB" id="270392at2759"/>
<dbReference type="PANTHER" id="PTHR19376:SF37">
    <property type="entry name" value="DNA-DIRECTED RNA POLYMERASE II SUBUNIT RPB1"/>
    <property type="match status" value="1"/>
</dbReference>
<comment type="caution">
    <text evidence="15">The sequence shown here is derived from an EMBL/GenBank/DDBJ whole genome shotgun (WGS) entry which is preliminary data.</text>
</comment>
<keyword evidence="8" id="KW-0677">Repeat</keyword>
<keyword evidence="3" id="KW-0240">DNA-directed RNA polymerase</keyword>
<evidence type="ECO:0000256" key="9">
    <source>
        <dbReference type="ARBA" id="ARBA00022833"/>
    </source>
</evidence>
<evidence type="ECO:0000256" key="5">
    <source>
        <dbReference type="ARBA" id="ARBA00022679"/>
    </source>
</evidence>
<name>A0A9W7L812_9STRA</name>
<evidence type="ECO:0000256" key="11">
    <source>
        <dbReference type="ARBA" id="ARBA00023125"/>
    </source>
</evidence>
<dbReference type="InterPro" id="IPR000684">
    <property type="entry name" value="RNA_pol_II_repeat_euk"/>
</dbReference>
<keyword evidence="4" id="KW-0597">Phosphoprotein</keyword>
<feature type="region of interest" description="Disordered" evidence="14">
    <location>
        <begin position="98"/>
        <end position="222"/>
    </location>
</feature>
<evidence type="ECO:0000256" key="13">
    <source>
        <dbReference type="ARBA" id="ARBA00023242"/>
    </source>
</evidence>
<evidence type="ECO:0000256" key="8">
    <source>
        <dbReference type="ARBA" id="ARBA00022737"/>
    </source>
</evidence>
<keyword evidence="6" id="KW-0548">Nucleotidyltransferase</keyword>
<organism evidence="15 16">
    <name type="scientific">Triparma columacea</name>
    <dbReference type="NCBI Taxonomy" id="722753"/>
    <lineage>
        <taxon>Eukaryota</taxon>
        <taxon>Sar</taxon>
        <taxon>Stramenopiles</taxon>
        <taxon>Ochrophyta</taxon>
        <taxon>Bolidophyceae</taxon>
        <taxon>Parmales</taxon>
        <taxon>Triparmaceae</taxon>
        <taxon>Triparma</taxon>
    </lineage>
</organism>
<evidence type="ECO:0000256" key="14">
    <source>
        <dbReference type="SAM" id="MobiDB-lite"/>
    </source>
</evidence>